<accession>A0ABP0JIB0</accession>
<feature type="region of interest" description="Disordered" evidence="1">
    <location>
        <begin position="59"/>
        <end position="82"/>
    </location>
</feature>
<dbReference type="EMBL" id="CAXAMN010005557">
    <property type="protein sequence ID" value="CAK9014160.1"/>
    <property type="molecule type" value="Genomic_DNA"/>
</dbReference>
<proteinExistence type="predicted"/>
<feature type="region of interest" description="Disordered" evidence="1">
    <location>
        <begin position="148"/>
        <end position="186"/>
    </location>
</feature>
<evidence type="ECO:0008006" key="4">
    <source>
        <dbReference type="Google" id="ProtNLM"/>
    </source>
</evidence>
<protein>
    <recommendedName>
        <fullName evidence="4">RING-type domain-containing protein</fullName>
    </recommendedName>
</protein>
<evidence type="ECO:0000313" key="3">
    <source>
        <dbReference type="Proteomes" id="UP001642484"/>
    </source>
</evidence>
<dbReference type="Proteomes" id="UP001642484">
    <property type="component" value="Unassembled WGS sequence"/>
</dbReference>
<dbReference type="SUPFAM" id="SSF57850">
    <property type="entry name" value="RING/U-box"/>
    <property type="match status" value="1"/>
</dbReference>
<evidence type="ECO:0000256" key="1">
    <source>
        <dbReference type="SAM" id="MobiDB-lite"/>
    </source>
</evidence>
<feature type="region of interest" description="Disordered" evidence="1">
    <location>
        <begin position="301"/>
        <end position="382"/>
    </location>
</feature>
<feature type="compositionally biased region" description="Gly residues" evidence="1">
    <location>
        <begin position="318"/>
        <end position="328"/>
    </location>
</feature>
<sequence>MLPSGYRPEALSRSPSQAHPCEESQHLLEQETRRLHEEIRSRTLDMERLQREADSLREQIRDEQRRRQSRVSDLSEQLRGVEGQNRQLQMQLSQLQLHTTSKVSDATALKREVVSKTMELEKLVREFQQSQSDLFSRAQSISHSLLQMSGTGGERGEREQSPNPCAIPFSQNANGHSAHSAHAHQRSVPSPCAAASQFASLGPLDDETLEALKRRLQSLGDVVVFTSDKFDACSASGHSIPPGAVRVRPRKCDHVFLIECLMPYWVEGLCPVCRCSFAYSREVNDESDKCSSVSTSVSQRARLVSQSRQPPLSHIGEDGGFGTFGGSRGPKVLRSDEMRQRSTSCGARSDVSGLGDGRIRSPSRSGISGSLSRTSSGRDRPL</sequence>
<organism evidence="2 3">
    <name type="scientific">Durusdinium trenchii</name>
    <dbReference type="NCBI Taxonomy" id="1381693"/>
    <lineage>
        <taxon>Eukaryota</taxon>
        <taxon>Sar</taxon>
        <taxon>Alveolata</taxon>
        <taxon>Dinophyceae</taxon>
        <taxon>Suessiales</taxon>
        <taxon>Symbiodiniaceae</taxon>
        <taxon>Durusdinium</taxon>
    </lineage>
</organism>
<reference evidence="2 3" key="1">
    <citation type="submission" date="2024-02" db="EMBL/GenBank/DDBJ databases">
        <authorList>
            <person name="Chen Y."/>
            <person name="Shah S."/>
            <person name="Dougan E. K."/>
            <person name="Thang M."/>
            <person name="Chan C."/>
        </authorList>
    </citation>
    <scope>NUCLEOTIDE SEQUENCE [LARGE SCALE GENOMIC DNA]</scope>
</reference>
<name>A0ABP0JIB0_9DINO</name>
<evidence type="ECO:0000313" key="2">
    <source>
        <dbReference type="EMBL" id="CAK9014160.1"/>
    </source>
</evidence>
<feature type="region of interest" description="Disordered" evidence="1">
    <location>
        <begin position="1"/>
        <end position="28"/>
    </location>
</feature>
<gene>
    <name evidence="2" type="ORF">CCMP2556_LOCUS11554</name>
</gene>
<comment type="caution">
    <text evidence="2">The sequence shown here is derived from an EMBL/GenBank/DDBJ whole genome shotgun (WGS) entry which is preliminary data.</text>
</comment>
<feature type="compositionally biased region" description="Low complexity" evidence="1">
    <location>
        <begin position="360"/>
        <end position="375"/>
    </location>
</feature>
<keyword evidence="3" id="KW-1185">Reference proteome</keyword>